<evidence type="ECO:0000313" key="3">
    <source>
        <dbReference type="EMBL" id="MCV2231893.1"/>
    </source>
</evidence>
<evidence type="ECO:0000256" key="1">
    <source>
        <dbReference type="ARBA" id="ARBA00006817"/>
    </source>
</evidence>
<dbReference type="SUPFAM" id="SSF55961">
    <property type="entry name" value="Bet v1-like"/>
    <property type="match status" value="1"/>
</dbReference>
<dbReference type="InterPro" id="IPR013538">
    <property type="entry name" value="ASHA1/2-like_C"/>
</dbReference>
<dbReference type="Proteomes" id="UP001177160">
    <property type="component" value="Unassembled WGS sequence"/>
</dbReference>
<dbReference type="EMBL" id="JAOVQM010000002">
    <property type="protein sequence ID" value="MCV2231893.1"/>
    <property type="molecule type" value="Genomic_DNA"/>
</dbReference>
<protein>
    <submittedName>
        <fullName evidence="3">SRPBCC domain-containing protein</fullName>
    </submittedName>
</protein>
<gene>
    <name evidence="3" type="ORF">N7548_03525</name>
</gene>
<keyword evidence="4" id="KW-1185">Reference proteome</keyword>
<evidence type="ECO:0000313" key="4">
    <source>
        <dbReference type="Proteomes" id="UP001177160"/>
    </source>
</evidence>
<evidence type="ECO:0000259" key="2">
    <source>
        <dbReference type="Pfam" id="PF08327"/>
    </source>
</evidence>
<dbReference type="InterPro" id="IPR023393">
    <property type="entry name" value="START-like_dom_sf"/>
</dbReference>
<proteinExistence type="inferred from homology"/>
<comment type="caution">
    <text evidence="3">The sequence shown here is derived from an EMBL/GenBank/DDBJ whole genome shotgun (WGS) entry which is preliminary data.</text>
</comment>
<sequence>MKISIHTHIPKPIELVWKTYITPKHVDAWNHATEDWETVGSVSDFRVGGFFKYPMRAKDHSFGFDFEGEFLKIEPLKYIKYRMLDDRIVEIKMTELPKKVFVEVIFDAETENSPELQQQGWQQILESFKRYCLTL</sequence>
<name>A0ABT2Y587_9MOLU</name>
<accession>A0ABT2Y587</accession>
<dbReference type="Gene3D" id="3.30.530.20">
    <property type="match status" value="1"/>
</dbReference>
<feature type="domain" description="Activator of Hsp90 ATPase homologue 1/2-like C-terminal" evidence="2">
    <location>
        <begin position="12"/>
        <end position="131"/>
    </location>
</feature>
<organism evidence="3 4">
    <name type="scientific">Paracholeplasma manati</name>
    <dbReference type="NCBI Taxonomy" id="591373"/>
    <lineage>
        <taxon>Bacteria</taxon>
        <taxon>Bacillati</taxon>
        <taxon>Mycoplasmatota</taxon>
        <taxon>Mollicutes</taxon>
        <taxon>Acholeplasmatales</taxon>
        <taxon>Acholeplasmataceae</taxon>
        <taxon>Paracholeplasma</taxon>
    </lineage>
</organism>
<dbReference type="RefSeq" id="WP_263608046.1">
    <property type="nucleotide sequence ID" value="NZ_JAOVQM010000002.1"/>
</dbReference>
<reference evidence="3" key="1">
    <citation type="submission" date="2022-09" db="EMBL/GenBank/DDBJ databases">
        <title>Novel Mycoplasma species identified in domestic and wild animals.</title>
        <authorList>
            <person name="Volokhov D.V."/>
            <person name="Furtak V.A."/>
            <person name="Zagorodnyaya T.A."/>
        </authorList>
    </citation>
    <scope>NUCLEOTIDE SEQUENCE</scope>
    <source>
        <strain evidence="3">Oakley</strain>
    </source>
</reference>
<dbReference type="Pfam" id="PF08327">
    <property type="entry name" value="AHSA1"/>
    <property type="match status" value="1"/>
</dbReference>
<comment type="similarity">
    <text evidence="1">Belongs to the AHA1 family.</text>
</comment>